<dbReference type="InterPro" id="IPR006076">
    <property type="entry name" value="FAD-dep_OxRdtase"/>
</dbReference>
<gene>
    <name evidence="3" type="ORF">DSCW_53970</name>
</gene>
<dbReference type="SUPFAM" id="SSF51905">
    <property type="entry name" value="FAD/NAD(P)-binding domain"/>
    <property type="match status" value="1"/>
</dbReference>
<evidence type="ECO:0000313" key="3">
    <source>
        <dbReference type="EMBL" id="BBO77980.1"/>
    </source>
</evidence>
<dbReference type="GO" id="GO:0016491">
    <property type="term" value="F:oxidoreductase activity"/>
    <property type="evidence" value="ECO:0007669"/>
    <property type="project" value="UniProtKB-KW"/>
</dbReference>
<evidence type="ECO:0000259" key="2">
    <source>
        <dbReference type="Pfam" id="PF01266"/>
    </source>
</evidence>
<accession>A0A5K7ZB21</accession>
<feature type="domain" description="FAD dependent oxidoreductase" evidence="2">
    <location>
        <begin position="8"/>
        <end position="364"/>
    </location>
</feature>
<reference evidence="3 4" key="1">
    <citation type="submission" date="2019-11" db="EMBL/GenBank/DDBJ databases">
        <title>Comparative genomics of hydrocarbon-degrading Desulfosarcina strains.</title>
        <authorList>
            <person name="Watanabe M."/>
            <person name="Kojima H."/>
            <person name="Fukui M."/>
        </authorList>
    </citation>
    <scope>NUCLEOTIDE SEQUENCE [LARGE SCALE GENOMIC DNA]</scope>
    <source>
        <strain evidence="3 4">PP31</strain>
    </source>
</reference>
<dbReference type="Gene3D" id="3.50.50.60">
    <property type="entry name" value="FAD/NAD(P)-binding domain"/>
    <property type="match status" value="1"/>
</dbReference>
<dbReference type="Pfam" id="PF01266">
    <property type="entry name" value="DAO"/>
    <property type="match status" value="1"/>
</dbReference>
<keyword evidence="1" id="KW-0560">Oxidoreductase</keyword>
<dbReference type="GO" id="GO:0005737">
    <property type="term" value="C:cytoplasm"/>
    <property type="evidence" value="ECO:0007669"/>
    <property type="project" value="TreeGrafter"/>
</dbReference>
<dbReference type="KEGG" id="dwd:DSCW_53970"/>
<organism evidence="3 4">
    <name type="scientific">Desulfosarcina widdelii</name>
    <dbReference type="NCBI Taxonomy" id="947919"/>
    <lineage>
        <taxon>Bacteria</taxon>
        <taxon>Pseudomonadati</taxon>
        <taxon>Thermodesulfobacteriota</taxon>
        <taxon>Desulfobacteria</taxon>
        <taxon>Desulfobacterales</taxon>
        <taxon>Desulfosarcinaceae</taxon>
        <taxon>Desulfosarcina</taxon>
    </lineage>
</organism>
<dbReference type="PANTHER" id="PTHR13847:SF287">
    <property type="entry name" value="FAD-DEPENDENT OXIDOREDUCTASE DOMAIN-CONTAINING PROTEIN 1"/>
    <property type="match status" value="1"/>
</dbReference>
<dbReference type="OrthoDB" id="9815989at2"/>
<dbReference type="Proteomes" id="UP000427769">
    <property type="component" value="Chromosome"/>
</dbReference>
<dbReference type="Gene3D" id="3.30.9.10">
    <property type="entry name" value="D-Amino Acid Oxidase, subunit A, domain 2"/>
    <property type="match status" value="1"/>
</dbReference>
<sequence length="394" mass="43218">MDSSTVYDVIIVGGGIMGSTTAYYLTKKDPQLKVAVIERDLAYTRASTTLSMVNARIQFSLKQNVQISQYAFDVLEHFEDEMTVNDNRPSIAYHREGNLFLYKEDAVPDAKAAMAMQQELGCQVAWWTPDEVKQHYPLYAPEGVEGIVGATFGAQDGHFDAYAVLMAYKANARAQGANYIEDTVTALLADNGQITGLKTESGETYNASVVVNCAGAWCTDLAKTAGVSLPVEPTKRQCFCVDPAVKSDRPLPLTILPSGFYFRTETGGMILMGKSMAEDPVGYDFTWDQNRFMEIMWPELAEFVPAFERLKLIRGWAGLYAVNTLDGNAILGQWPELKGFYLANGFSGHGLQQGPAVGRYMSELITGATPTMDLSIFSPQRILEGKPLVEGGIV</sequence>
<evidence type="ECO:0000256" key="1">
    <source>
        <dbReference type="ARBA" id="ARBA00023002"/>
    </source>
</evidence>
<dbReference type="PANTHER" id="PTHR13847">
    <property type="entry name" value="SARCOSINE DEHYDROGENASE-RELATED"/>
    <property type="match status" value="1"/>
</dbReference>
<dbReference type="EMBL" id="AP021875">
    <property type="protein sequence ID" value="BBO77980.1"/>
    <property type="molecule type" value="Genomic_DNA"/>
</dbReference>
<dbReference type="InterPro" id="IPR036188">
    <property type="entry name" value="FAD/NAD-bd_sf"/>
</dbReference>
<evidence type="ECO:0000313" key="4">
    <source>
        <dbReference type="Proteomes" id="UP000427769"/>
    </source>
</evidence>
<dbReference type="SUPFAM" id="SSF54373">
    <property type="entry name" value="FAD-linked reductases, C-terminal domain"/>
    <property type="match status" value="1"/>
</dbReference>
<dbReference type="AlphaFoldDB" id="A0A5K7ZB21"/>
<protein>
    <submittedName>
        <fullName evidence="3">Glycine/D-amino acid oxidase</fullName>
    </submittedName>
</protein>
<proteinExistence type="predicted"/>
<name>A0A5K7ZB21_9BACT</name>
<dbReference type="GO" id="GO:0032981">
    <property type="term" value="P:mitochondrial respiratory chain complex I assembly"/>
    <property type="evidence" value="ECO:0007669"/>
    <property type="project" value="TreeGrafter"/>
</dbReference>
<keyword evidence="4" id="KW-1185">Reference proteome</keyword>